<evidence type="ECO:0000259" key="4">
    <source>
        <dbReference type="Pfam" id="PF00294"/>
    </source>
</evidence>
<keyword evidence="3" id="KW-0418">Kinase</keyword>
<feature type="domain" description="Carbohydrate kinase PfkB" evidence="4">
    <location>
        <begin position="8"/>
        <end position="171"/>
    </location>
</feature>
<accession>A0A0M3KIQ6</accession>
<dbReference type="WBParaSite" id="ASIM_0002087501-mRNA-1">
    <property type="protein sequence ID" value="ASIM_0002087501-mRNA-1"/>
    <property type="gene ID" value="ASIM_0002087501"/>
</dbReference>
<reference evidence="5 6" key="2">
    <citation type="submission" date="2018-11" db="EMBL/GenBank/DDBJ databases">
        <authorList>
            <consortium name="Pathogen Informatics"/>
        </authorList>
    </citation>
    <scope>NUCLEOTIDE SEQUENCE [LARGE SCALE GENOMIC DNA]</scope>
</reference>
<gene>
    <name evidence="5" type="ORF">ASIM_LOCUS20253</name>
</gene>
<dbReference type="SUPFAM" id="SSF53613">
    <property type="entry name" value="Ribokinase-like"/>
    <property type="match status" value="1"/>
</dbReference>
<evidence type="ECO:0000256" key="1">
    <source>
        <dbReference type="ARBA" id="ARBA00010688"/>
    </source>
</evidence>
<dbReference type="InterPro" id="IPR002173">
    <property type="entry name" value="Carboh/pur_kinase_PfkB_CS"/>
</dbReference>
<keyword evidence="6" id="KW-1185">Reference proteome</keyword>
<dbReference type="PRINTS" id="PR00990">
    <property type="entry name" value="RIBOKINASE"/>
</dbReference>
<dbReference type="GO" id="GO:0006796">
    <property type="term" value="P:phosphate-containing compound metabolic process"/>
    <property type="evidence" value="ECO:0007669"/>
    <property type="project" value="UniProtKB-ARBA"/>
</dbReference>
<keyword evidence="2" id="KW-0808">Transferase</keyword>
<dbReference type="PANTHER" id="PTHR10584:SF166">
    <property type="entry name" value="RIBOKINASE"/>
    <property type="match status" value="1"/>
</dbReference>
<comment type="similarity">
    <text evidence="1">Belongs to the carbohydrate kinase PfkB family.</text>
</comment>
<dbReference type="Gene3D" id="3.40.1190.20">
    <property type="match status" value="1"/>
</dbReference>
<organism evidence="7">
    <name type="scientific">Anisakis simplex</name>
    <name type="common">Herring worm</name>
    <dbReference type="NCBI Taxonomy" id="6269"/>
    <lineage>
        <taxon>Eukaryota</taxon>
        <taxon>Metazoa</taxon>
        <taxon>Ecdysozoa</taxon>
        <taxon>Nematoda</taxon>
        <taxon>Chromadorea</taxon>
        <taxon>Rhabditida</taxon>
        <taxon>Spirurina</taxon>
        <taxon>Ascaridomorpha</taxon>
        <taxon>Ascaridoidea</taxon>
        <taxon>Anisakidae</taxon>
        <taxon>Anisakis</taxon>
        <taxon>Anisakis simplex complex</taxon>
    </lineage>
</organism>
<dbReference type="InterPro" id="IPR002139">
    <property type="entry name" value="Ribo/fructo_kinase"/>
</dbReference>
<evidence type="ECO:0000313" key="5">
    <source>
        <dbReference type="EMBL" id="VDK75467.1"/>
    </source>
</evidence>
<reference evidence="7" key="1">
    <citation type="submission" date="2017-02" db="UniProtKB">
        <authorList>
            <consortium name="WormBaseParasite"/>
        </authorList>
    </citation>
    <scope>IDENTIFICATION</scope>
</reference>
<evidence type="ECO:0000313" key="7">
    <source>
        <dbReference type="WBParaSite" id="ASIM_0002087501-mRNA-1"/>
    </source>
</evidence>
<sequence length="185" mass="20038">YANRFPRPGECIRGNSFEVGCGGRGANQAAQIARLGGRVVMIGRVGNDVFGPLNIENLRNTGVITDYIERSDTAGTATAMVTVTEEGENSVVVILGANLEIKPSRAEQLEALIANSKILLTQFEIPYDTLKRAFQIARKHKVKVFFNLGQSAPDFDPSILGLVDVLCMNASAVSEVQFISQLGYF</sequence>
<evidence type="ECO:0000256" key="2">
    <source>
        <dbReference type="ARBA" id="ARBA00022679"/>
    </source>
</evidence>
<protein>
    <submittedName>
        <fullName evidence="7">Ribokinase (inferred by orthology to a human protein)</fullName>
    </submittedName>
</protein>
<dbReference type="InterPro" id="IPR029056">
    <property type="entry name" value="Ribokinase-like"/>
</dbReference>
<dbReference type="Pfam" id="PF00294">
    <property type="entry name" value="PfkB"/>
    <property type="match status" value="1"/>
</dbReference>
<name>A0A0M3KIQ6_ANISI</name>
<dbReference type="Proteomes" id="UP000267096">
    <property type="component" value="Unassembled WGS sequence"/>
</dbReference>
<evidence type="ECO:0000313" key="6">
    <source>
        <dbReference type="Proteomes" id="UP000267096"/>
    </source>
</evidence>
<dbReference type="PROSITE" id="PS00583">
    <property type="entry name" value="PFKB_KINASES_1"/>
    <property type="match status" value="1"/>
</dbReference>
<dbReference type="GO" id="GO:0016301">
    <property type="term" value="F:kinase activity"/>
    <property type="evidence" value="ECO:0007669"/>
    <property type="project" value="UniProtKB-KW"/>
</dbReference>
<dbReference type="AlphaFoldDB" id="A0A0M3KIQ6"/>
<proteinExistence type="inferred from homology"/>
<evidence type="ECO:0000256" key="3">
    <source>
        <dbReference type="ARBA" id="ARBA00022777"/>
    </source>
</evidence>
<dbReference type="OrthoDB" id="415590at2759"/>
<dbReference type="InterPro" id="IPR011611">
    <property type="entry name" value="PfkB_dom"/>
</dbReference>
<dbReference type="GO" id="GO:0005829">
    <property type="term" value="C:cytosol"/>
    <property type="evidence" value="ECO:0007669"/>
    <property type="project" value="TreeGrafter"/>
</dbReference>
<dbReference type="PANTHER" id="PTHR10584">
    <property type="entry name" value="SUGAR KINASE"/>
    <property type="match status" value="1"/>
</dbReference>
<dbReference type="EMBL" id="UYRR01039082">
    <property type="protein sequence ID" value="VDK75467.1"/>
    <property type="molecule type" value="Genomic_DNA"/>
</dbReference>